<reference evidence="2" key="1">
    <citation type="submission" date="2018-05" db="EMBL/GenBank/DDBJ databases">
        <authorList>
            <person name="Lanie J.A."/>
            <person name="Ng W.-L."/>
            <person name="Kazmierczak K.M."/>
            <person name="Andrzejewski T.M."/>
            <person name="Davidsen T.M."/>
            <person name="Wayne K.J."/>
            <person name="Tettelin H."/>
            <person name="Glass J.I."/>
            <person name="Rusch D."/>
            <person name="Podicherti R."/>
            <person name="Tsui H.-C.T."/>
            <person name="Winkler M.E."/>
        </authorList>
    </citation>
    <scope>NUCLEOTIDE SEQUENCE</scope>
</reference>
<name>A0A381S6Z7_9ZZZZ</name>
<gene>
    <name evidence="2" type="ORF">METZ01_LOCUS52680</name>
</gene>
<organism evidence="2">
    <name type="scientific">marine metagenome</name>
    <dbReference type="NCBI Taxonomy" id="408172"/>
    <lineage>
        <taxon>unclassified sequences</taxon>
        <taxon>metagenomes</taxon>
        <taxon>ecological metagenomes</taxon>
    </lineage>
</organism>
<dbReference type="InterPro" id="IPR017926">
    <property type="entry name" value="GATASE"/>
</dbReference>
<evidence type="ECO:0000313" key="2">
    <source>
        <dbReference type="EMBL" id="SUZ99826.1"/>
    </source>
</evidence>
<dbReference type="PANTHER" id="PTHR42695">
    <property type="entry name" value="GLUTAMINE AMIDOTRANSFERASE YLR126C-RELATED"/>
    <property type="match status" value="1"/>
</dbReference>
<dbReference type="PANTHER" id="PTHR42695:SF5">
    <property type="entry name" value="GLUTAMINE AMIDOTRANSFERASE YLR126C-RELATED"/>
    <property type="match status" value="1"/>
</dbReference>
<dbReference type="GO" id="GO:0005829">
    <property type="term" value="C:cytosol"/>
    <property type="evidence" value="ECO:0007669"/>
    <property type="project" value="TreeGrafter"/>
</dbReference>
<dbReference type="AlphaFoldDB" id="A0A381S6Z7"/>
<sequence length="227" mass="25812">MICMRIGILNTDTIKPEFATKYGQYPEMFSKILLQTDQNIKLTSYEAHNGEYPKHVDECDAYLITGSKVSAYDDIPWVKELKNFIQFLHEQEKNIVGICFGHQIVAEALGGSVAKSDKGWHVGVDSVQLNKNATFFGEIKEKFNLIYNHQDEVQKLPINGKLLASSPSCPIAMVSIDNHVLTFQGHIEFEKEFEKDLLDMRKDIFGKTLYNQACESLKTQTDDLKIT</sequence>
<dbReference type="EMBL" id="UINC01002741">
    <property type="protein sequence ID" value="SUZ99826.1"/>
    <property type="molecule type" value="Genomic_DNA"/>
</dbReference>
<feature type="domain" description="Glutamine amidotransferase" evidence="1">
    <location>
        <begin position="24"/>
        <end position="191"/>
    </location>
</feature>
<dbReference type="Gene3D" id="3.40.50.880">
    <property type="match status" value="1"/>
</dbReference>
<dbReference type="CDD" id="cd01741">
    <property type="entry name" value="GATase1_1"/>
    <property type="match status" value="1"/>
</dbReference>
<feature type="non-terminal residue" evidence="2">
    <location>
        <position position="1"/>
    </location>
</feature>
<dbReference type="InterPro" id="IPR029062">
    <property type="entry name" value="Class_I_gatase-like"/>
</dbReference>
<dbReference type="PROSITE" id="PS51273">
    <property type="entry name" value="GATASE_TYPE_1"/>
    <property type="match status" value="1"/>
</dbReference>
<dbReference type="InterPro" id="IPR044992">
    <property type="entry name" value="ChyE-like"/>
</dbReference>
<protein>
    <recommendedName>
        <fullName evidence="1">Glutamine amidotransferase domain-containing protein</fullName>
    </recommendedName>
</protein>
<dbReference type="SUPFAM" id="SSF52317">
    <property type="entry name" value="Class I glutamine amidotransferase-like"/>
    <property type="match status" value="1"/>
</dbReference>
<evidence type="ECO:0000259" key="1">
    <source>
        <dbReference type="Pfam" id="PF00117"/>
    </source>
</evidence>
<dbReference type="Pfam" id="PF00117">
    <property type="entry name" value="GATase"/>
    <property type="match status" value="1"/>
</dbReference>
<accession>A0A381S6Z7</accession>
<feature type="non-terminal residue" evidence="2">
    <location>
        <position position="227"/>
    </location>
</feature>
<proteinExistence type="predicted"/>